<accession>A0A9P7EB29</accession>
<evidence type="ECO:0008006" key="3">
    <source>
        <dbReference type="Google" id="ProtNLM"/>
    </source>
</evidence>
<evidence type="ECO:0000313" key="2">
    <source>
        <dbReference type="Proteomes" id="UP000807769"/>
    </source>
</evidence>
<proteinExistence type="predicted"/>
<gene>
    <name evidence="1" type="ORF">BJ212DRAFT_1352350</name>
</gene>
<evidence type="ECO:0000313" key="1">
    <source>
        <dbReference type="EMBL" id="KAG1816673.1"/>
    </source>
</evidence>
<dbReference type="AlphaFoldDB" id="A0A9P7EB29"/>
<sequence>MFSSCQIAVPVQLIVLQRIAGTIDIIKHHINLPASMMDDVADFIDNPENGMLLKMSMHHYFNGYACCLYPTDVPLGRHNFRSPIPRSL</sequence>
<organism evidence="1 2">
    <name type="scientific">Suillus subaureus</name>
    <dbReference type="NCBI Taxonomy" id="48587"/>
    <lineage>
        <taxon>Eukaryota</taxon>
        <taxon>Fungi</taxon>
        <taxon>Dikarya</taxon>
        <taxon>Basidiomycota</taxon>
        <taxon>Agaricomycotina</taxon>
        <taxon>Agaricomycetes</taxon>
        <taxon>Agaricomycetidae</taxon>
        <taxon>Boletales</taxon>
        <taxon>Suillineae</taxon>
        <taxon>Suillaceae</taxon>
        <taxon>Suillus</taxon>
    </lineage>
</organism>
<dbReference type="RefSeq" id="XP_041193233.1">
    <property type="nucleotide sequence ID" value="XM_041335558.1"/>
</dbReference>
<keyword evidence="2" id="KW-1185">Reference proteome</keyword>
<dbReference type="GeneID" id="64629575"/>
<dbReference type="Proteomes" id="UP000807769">
    <property type="component" value="Unassembled WGS sequence"/>
</dbReference>
<reference evidence="1" key="1">
    <citation type="journal article" date="2020" name="New Phytol.">
        <title>Comparative genomics reveals dynamic genome evolution in host specialist ectomycorrhizal fungi.</title>
        <authorList>
            <person name="Lofgren L.A."/>
            <person name="Nguyen N.H."/>
            <person name="Vilgalys R."/>
            <person name="Ruytinx J."/>
            <person name="Liao H.L."/>
            <person name="Branco S."/>
            <person name="Kuo A."/>
            <person name="LaButti K."/>
            <person name="Lipzen A."/>
            <person name="Andreopoulos W."/>
            <person name="Pangilinan J."/>
            <person name="Riley R."/>
            <person name="Hundley H."/>
            <person name="Na H."/>
            <person name="Barry K."/>
            <person name="Grigoriev I.V."/>
            <person name="Stajich J.E."/>
            <person name="Kennedy P.G."/>
        </authorList>
    </citation>
    <scope>NUCLEOTIDE SEQUENCE</scope>
    <source>
        <strain evidence="1">MN1</strain>
    </source>
</reference>
<name>A0A9P7EB29_9AGAM</name>
<dbReference type="EMBL" id="JABBWG010000015">
    <property type="protein sequence ID" value="KAG1816673.1"/>
    <property type="molecule type" value="Genomic_DNA"/>
</dbReference>
<dbReference type="OrthoDB" id="3163863at2759"/>
<protein>
    <recommendedName>
        <fullName evidence="3">HNH nuclease domain-containing protein</fullName>
    </recommendedName>
</protein>
<comment type="caution">
    <text evidence="1">The sequence shown here is derived from an EMBL/GenBank/DDBJ whole genome shotgun (WGS) entry which is preliminary data.</text>
</comment>